<dbReference type="PRINTS" id="PR00133">
    <property type="entry name" value="GLHYDRLASE3"/>
</dbReference>
<reference evidence="6" key="1">
    <citation type="submission" date="2023-08" db="EMBL/GenBank/DDBJ databases">
        <title>Mucin Metabolism Genes Underlie the Key Renovations of Bacteroides xylanisolvens Genomes in Captive Great Apes.</title>
        <authorList>
            <person name="Nishida A.H."/>
        </authorList>
    </citation>
    <scope>NUCLEOTIDE SEQUENCE</scope>
    <source>
        <strain evidence="6">P13.H9</strain>
    </source>
</reference>
<name>A0AAW4SYV2_9BACE</name>
<dbReference type="InterPro" id="IPR013783">
    <property type="entry name" value="Ig-like_fold"/>
</dbReference>
<dbReference type="GO" id="GO:0031222">
    <property type="term" value="P:arabinan catabolic process"/>
    <property type="evidence" value="ECO:0007669"/>
    <property type="project" value="TreeGrafter"/>
</dbReference>
<dbReference type="Gene3D" id="2.60.40.10">
    <property type="entry name" value="Immunoglobulins"/>
    <property type="match status" value="1"/>
</dbReference>
<comment type="similarity">
    <text evidence="1">Belongs to the glycosyl hydrolase 3 family.</text>
</comment>
<dbReference type="PANTHER" id="PTHR42721">
    <property type="entry name" value="SUGAR HYDROLASE-RELATED"/>
    <property type="match status" value="1"/>
</dbReference>
<evidence type="ECO:0000259" key="5">
    <source>
        <dbReference type="SMART" id="SM01217"/>
    </source>
</evidence>
<feature type="domain" description="Fibronectin type III-like" evidence="5">
    <location>
        <begin position="649"/>
        <end position="718"/>
    </location>
</feature>
<organism evidence="6 7">
    <name type="scientific">Bacteroides xylanisolvens</name>
    <dbReference type="NCBI Taxonomy" id="371601"/>
    <lineage>
        <taxon>Bacteria</taxon>
        <taxon>Pseudomonadati</taxon>
        <taxon>Bacteroidota</taxon>
        <taxon>Bacteroidia</taxon>
        <taxon>Bacteroidales</taxon>
        <taxon>Bacteroidaceae</taxon>
        <taxon>Bacteroides</taxon>
    </lineage>
</organism>
<dbReference type="InterPro" id="IPR044993">
    <property type="entry name" value="BXL"/>
</dbReference>
<dbReference type="InterPro" id="IPR026891">
    <property type="entry name" value="Fn3-like"/>
</dbReference>
<evidence type="ECO:0000256" key="4">
    <source>
        <dbReference type="SAM" id="SignalP"/>
    </source>
</evidence>
<dbReference type="PANTHER" id="PTHR42721:SF3">
    <property type="entry name" value="BETA-D-XYLOSIDASE 5-RELATED"/>
    <property type="match status" value="1"/>
</dbReference>
<dbReference type="Gene3D" id="3.40.50.1700">
    <property type="entry name" value="Glycoside hydrolase family 3 C-terminal domain"/>
    <property type="match status" value="1"/>
</dbReference>
<sequence>MKRYLIFCLVLIQLLFVSMLTAAQTGKCQEKCLPIYKNGLYSFEERVKDVLSRMTLEEKVSQMATTAIAIPRLEIPQYEWSNECLHGLARAGKTTVFPQSIGLGATFDPDLVYRMADAISSEARVYYEQAQEKGNWGKYTGLTFFSPNVNLYRDPRWGRGQETYGEDPYLTSRLGVAFVKGLQGNDKKYMKTIACAKHFAVHSGPEGKRRYFNASATTKDMYETYLPAFKALVQEGKVGSVMGAHNRINGIPCNGNRELLVDILRKDWGFKGYVTSDCNSLSLFVTDHKVCKNKEQAAALAANSGLNLNCGWIYKASLVKAVQNGLVKESTVDSLLSTLLMARFKLGLFDNPKKVIYRKIDRNIVNSKTHQDIAYEAALKSMVLLENKNGLLPLKKDINYLYVTGPNANNPDALIGNYFGASDRLTTFFEGIAQKVPVGTTLQYRQGVMLNMVASNNWTVKEAAESDVVIACMGLTNMLEGESMDAIASNEKGDVLNLSLPEAQLNFLRDLKENVDKHQKKLVVVLTGGCPIILTEIRELADALIYAWYPGEAGGKALGDILFGNESPSGRVPITFVKSLEDLPPFENYNMEGRTYKYMKKVPLYPFGYGLSYTTFEYTGLNMPSTIKAGEALIVSVKVKNTGMTDADEVVQLYISDDVASVQNPIRRLAAFTRVSLKSGEEKNVVLTVQPDMMSVITDCNQRMIESGEFTISVGGGQPVFQTQSYVNGRVNVEGSKKLEL</sequence>
<dbReference type="Proteomes" id="UP001198461">
    <property type="component" value="Unassembled WGS sequence"/>
</dbReference>
<dbReference type="Pfam" id="PF14310">
    <property type="entry name" value="Fn3-like"/>
    <property type="match status" value="1"/>
</dbReference>
<keyword evidence="3 6" id="KW-0378">Hydrolase</keyword>
<accession>A0AAW4SYV2</accession>
<comment type="caution">
    <text evidence="6">The sequence shown here is derived from an EMBL/GenBank/DDBJ whole genome shotgun (WGS) entry which is preliminary data.</text>
</comment>
<dbReference type="Pfam" id="PF00933">
    <property type="entry name" value="Glyco_hydro_3"/>
    <property type="match status" value="1"/>
</dbReference>
<evidence type="ECO:0000313" key="6">
    <source>
        <dbReference type="EMBL" id="MCA4703602.1"/>
    </source>
</evidence>
<dbReference type="GO" id="GO:0045493">
    <property type="term" value="P:xylan catabolic process"/>
    <property type="evidence" value="ECO:0007669"/>
    <property type="project" value="InterPro"/>
</dbReference>
<dbReference type="SUPFAM" id="SSF51445">
    <property type="entry name" value="(Trans)glycosidases"/>
    <property type="match status" value="1"/>
</dbReference>
<gene>
    <name evidence="6" type="ORF">LD004_08230</name>
</gene>
<dbReference type="AlphaFoldDB" id="A0AAW4SYV2"/>
<dbReference type="SUPFAM" id="SSF52279">
    <property type="entry name" value="Beta-D-glucan exohydrolase, C-terminal domain"/>
    <property type="match status" value="1"/>
</dbReference>
<evidence type="ECO:0000256" key="3">
    <source>
        <dbReference type="ARBA" id="ARBA00022801"/>
    </source>
</evidence>
<dbReference type="RefSeq" id="WP_225450653.1">
    <property type="nucleotide sequence ID" value="NZ_JAIWXB010000011.1"/>
</dbReference>
<feature type="chain" id="PRO_5043531762" evidence="4">
    <location>
        <begin position="24"/>
        <end position="741"/>
    </location>
</feature>
<dbReference type="InterPro" id="IPR017853">
    <property type="entry name" value="GH"/>
</dbReference>
<dbReference type="GO" id="GO:0046556">
    <property type="term" value="F:alpha-L-arabinofuranosidase activity"/>
    <property type="evidence" value="ECO:0007669"/>
    <property type="project" value="TreeGrafter"/>
</dbReference>
<dbReference type="GO" id="GO:0009044">
    <property type="term" value="F:xylan 1,4-beta-xylosidase activity"/>
    <property type="evidence" value="ECO:0007669"/>
    <property type="project" value="InterPro"/>
</dbReference>
<dbReference type="InterPro" id="IPR036881">
    <property type="entry name" value="Glyco_hydro_3_C_sf"/>
</dbReference>
<feature type="signal peptide" evidence="4">
    <location>
        <begin position="1"/>
        <end position="23"/>
    </location>
</feature>
<dbReference type="InterPro" id="IPR001764">
    <property type="entry name" value="Glyco_hydro_3_N"/>
</dbReference>
<protein>
    <submittedName>
        <fullName evidence="6">Glycoside hydrolase family 3 C-terminal domain-containing protein</fullName>
    </submittedName>
</protein>
<dbReference type="SMART" id="SM01217">
    <property type="entry name" value="Fn3_like"/>
    <property type="match status" value="1"/>
</dbReference>
<dbReference type="InterPro" id="IPR036962">
    <property type="entry name" value="Glyco_hydro_3_N_sf"/>
</dbReference>
<dbReference type="Gene3D" id="3.20.20.300">
    <property type="entry name" value="Glycoside hydrolase, family 3, N-terminal domain"/>
    <property type="match status" value="1"/>
</dbReference>
<proteinExistence type="inferred from homology"/>
<keyword evidence="2 4" id="KW-0732">Signal</keyword>
<dbReference type="InterPro" id="IPR002772">
    <property type="entry name" value="Glyco_hydro_3_C"/>
</dbReference>
<evidence type="ECO:0000256" key="2">
    <source>
        <dbReference type="ARBA" id="ARBA00022729"/>
    </source>
</evidence>
<dbReference type="EMBL" id="JAIWYE010000017">
    <property type="protein sequence ID" value="MCA4703602.1"/>
    <property type="molecule type" value="Genomic_DNA"/>
</dbReference>
<evidence type="ECO:0000256" key="1">
    <source>
        <dbReference type="ARBA" id="ARBA00005336"/>
    </source>
</evidence>
<evidence type="ECO:0000313" key="7">
    <source>
        <dbReference type="Proteomes" id="UP001198461"/>
    </source>
</evidence>
<dbReference type="Pfam" id="PF01915">
    <property type="entry name" value="Glyco_hydro_3_C"/>
    <property type="match status" value="1"/>
</dbReference>